<dbReference type="RefSeq" id="YP_009297949.1">
    <property type="nucleotide sequence ID" value="NC_031179.1"/>
</dbReference>
<gene>
    <name evidence="3" type="primary">ycf41</name>
    <name evidence="3" type="ORF">Plocam_051</name>
</gene>
<dbReference type="SUPFAM" id="SSF50249">
    <property type="entry name" value="Nucleic acid-binding proteins"/>
    <property type="match status" value="1"/>
</dbReference>
<dbReference type="EMBL" id="KX284727">
    <property type="protein sequence ID" value="AOM67887.1"/>
    <property type="molecule type" value="Genomic_DNA"/>
</dbReference>
<evidence type="ECO:0000313" key="3">
    <source>
        <dbReference type="EMBL" id="AOM67887.1"/>
    </source>
</evidence>
<dbReference type="Gene3D" id="2.40.50.140">
    <property type="entry name" value="Nucleic acid-binding proteins"/>
    <property type="match status" value="1"/>
</dbReference>
<dbReference type="GeneID" id="29074344"/>
<evidence type="ECO:0000256" key="1">
    <source>
        <dbReference type="ARBA" id="ARBA00023125"/>
    </source>
</evidence>
<accession>A0A1C9CHQ0</accession>
<evidence type="ECO:0000256" key="2">
    <source>
        <dbReference type="PROSITE-ProRule" id="PRU00252"/>
    </source>
</evidence>
<dbReference type="InterPro" id="IPR000424">
    <property type="entry name" value="Primosome_PriB/ssb"/>
</dbReference>
<sequence length="108" mass="12609">MNKCIFTAQIVTSPKIFYLDKIALLQMILVIPNNKKGLSSYTLSSIVKGELAKDLFNTYQKNDFIIVEGFISIKKYQVKYNHLKKFNDRIKFLRIKINQIHPTSLKIK</sequence>
<reference evidence="3" key="1">
    <citation type="journal article" date="2016" name="BMC Biol.">
        <title>Parallel evolution of highly conserved plastid genome architecture in red seaweeds and seed plants.</title>
        <authorList>
            <person name="Lee J."/>
            <person name="Cho C.H."/>
            <person name="Park S.I."/>
            <person name="Choi J.W."/>
            <person name="Song H.S."/>
            <person name="West J.A."/>
            <person name="Bhattacharya D."/>
            <person name="Yoon H.S."/>
        </authorList>
    </citation>
    <scope>NUCLEOTIDE SEQUENCE</scope>
</reference>
<protein>
    <submittedName>
        <fullName evidence="3">Putative single-stranded DNA binding protein</fullName>
    </submittedName>
</protein>
<name>A0A1C9CHQ0_PLOCA</name>
<dbReference type="AlphaFoldDB" id="A0A1C9CHQ0"/>
<keyword evidence="1 2" id="KW-0238">DNA-binding</keyword>
<geneLocation type="plastid" evidence="3"/>
<organism evidence="3">
    <name type="scientific">Plocamium cartilagineum</name>
    <name type="common">Red comb weed</name>
    <name type="synonym">Gelidium cartilagineum</name>
    <dbReference type="NCBI Taxonomy" id="31452"/>
    <lineage>
        <taxon>Eukaryota</taxon>
        <taxon>Rhodophyta</taxon>
        <taxon>Florideophyceae</taxon>
        <taxon>Rhodymeniophycidae</taxon>
        <taxon>Plocamiales</taxon>
        <taxon>Plocamiaceae</taxon>
        <taxon>Plocamium</taxon>
    </lineage>
</organism>
<dbReference type="PROSITE" id="PS50935">
    <property type="entry name" value="SSB"/>
    <property type="match status" value="1"/>
</dbReference>
<keyword evidence="3" id="KW-0934">Plastid</keyword>
<dbReference type="InterPro" id="IPR012340">
    <property type="entry name" value="NA-bd_OB-fold"/>
</dbReference>
<proteinExistence type="predicted"/>
<dbReference type="GO" id="GO:0003697">
    <property type="term" value="F:single-stranded DNA binding"/>
    <property type="evidence" value="ECO:0007669"/>
    <property type="project" value="InterPro"/>
</dbReference>